<dbReference type="Proteomes" id="UP000186997">
    <property type="component" value="Unassembled WGS sequence"/>
</dbReference>
<dbReference type="InterPro" id="IPR023631">
    <property type="entry name" value="Amidase_dom"/>
</dbReference>
<feature type="domain" description="Amidase" evidence="1">
    <location>
        <begin position="29"/>
        <end position="451"/>
    </location>
</feature>
<dbReference type="AlphaFoldDB" id="A0A1R3WW53"/>
<proteinExistence type="predicted"/>
<protein>
    <submittedName>
        <fullName evidence="2">Asp-tRNAAsn/Glu-tRNAGln amidotransferase A subunit</fullName>
    </submittedName>
</protein>
<dbReference type="SUPFAM" id="SSF75304">
    <property type="entry name" value="Amidase signature (AS) enzymes"/>
    <property type="match status" value="1"/>
</dbReference>
<dbReference type="OrthoDB" id="9777859at2"/>
<dbReference type="PANTHER" id="PTHR11895">
    <property type="entry name" value="TRANSAMIDASE"/>
    <property type="match status" value="1"/>
</dbReference>
<organism evidence="2 3">
    <name type="scientific">Yoonia rosea</name>
    <dbReference type="NCBI Taxonomy" id="287098"/>
    <lineage>
        <taxon>Bacteria</taxon>
        <taxon>Pseudomonadati</taxon>
        <taxon>Pseudomonadota</taxon>
        <taxon>Alphaproteobacteria</taxon>
        <taxon>Rhodobacterales</taxon>
        <taxon>Paracoccaceae</taxon>
        <taxon>Yoonia</taxon>
    </lineage>
</organism>
<dbReference type="Pfam" id="PF01425">
    <property type="entry name" value="Amidase"/>
    <property type="match status" value="1"/>
</dbReference>
<keyword evidence="2" id="KW-0808">Transferase</keyword>
<dbReference type="InterPro" id="IPR000120">
    <property type="entry name" value="Amidase"/>
</dbReference>
<keyword evidence="3" id="KW-1185">Reference proteome</keyword>
<evidence type="ECO:0000313" key="2">
    <source>
        <dbReference type="EMBL" id="SIT82263.1"/>
    </source>
</evidence>
<gene>
    <name evidence="2" type="ORF">SAMN05421665_1418</name>
</gene>
<name>A0A1R3WW53_9RHOB</name>
<reference evidence="3" key="1">
    <citation type="submission" date="2017-01" db="EMBL/GenBank/DDBJ databases">
        <authorList>
            <person name="Varghese N."/>
            <person name="Submissions S."/>
        </authorList>
    </citation>
    <scope>NUCLEOTIDE SEQUENCE [LARGE SCALE GENOMIC DNA]</scope>
    <source>
        <strain evidence="3">DSM 29591</strain>
    </source>
</reference>
<evidence type="ECO:0000259" key="1">
    <source>
        <dbReference type="Pfam" id="PF01425"/>
    </source>
</evidence>
<dbReference type="GO" id="GO:0016740">
    <property type="term" value="F:transferase activity"/>
    <property type="evidence" value="ECO:0007669"/>
    <property type="project" value="UniProtKB-KW"/>
</dbReference>
<dbReference type="STRING" id="287098.SAMN05421665_1418"/>
<dbReference type="InterPro" id="IPR036928">
    <property type="entry name" value="AS_sf"/>
</dbReference>
<sequence>MSSDALLARSACEVLAAFKARTLTPSAYLAACLAQITRFNPKINAIAAMDIEGAIACAAAATKRWQDGSPLGPLDGLPIGVKDLQNTKGLLTTHGSIRARGHIPESDLPLVARLRAAGAIILAKTNVPELGAGGNSRNRIWGATGNPFDANLIAGGSSGGSAAALAANFLPLCTGSDTGGSLRMPAALCGVVGYRPSVDVIAHPTRPLGWSGISVLGPMARTVDDITLMLDVCQSCDADDPLTAPSVTGRFAKLPPTDLRDLRVGFSEDFGGAPVEQSIRETFRARLEVLRPQVKACRAADLDLGDMDRCFDILRAESFGVAFGEAVAQDPDSFGAHIKENVALGQTMSLADRGWAHAEQTRILRKFNALMAEFDVIVLPTSPVSPFAWTEPYAETIDGQKMDIYYRWLALCYRGSLTGGPSITLPCGRDAAGMPFGLQVVGPLRGDEGLLSAAKAMEVLFENLEHTERPLANLERLPHSDVDLRSIVTHPVDLGAGLAGQNADLRTAV</sequence>
<dbReference type="Gene3D" id="3.90.1300.10">
    <property type="entry name" value="Amidase signature (AS) domain"/>
    <property type="match status" value="1"/>
</dbReference>
<dbReference type="PANTHER" id="PTHR11895:SF76">
    <property type="entry name" value="INDOLEACETAMIDE HYDROLASE"/>
    <property type="match status" value="1"/>
</dbReference>
<evidence type="ECO:0000313" key="3">
    <source>
        <dbReference type="Proteomes" id="UP000186997"/>
    </source>
</evidence>
<dbReference type="EMBL" id="FTPR01000001">
    <property type="protein sequence ID" value="SIT82263.1"/>
    <property type="molecule type" value="Genomic_DNA"/>
</dbReference>
<accession>A0A1R3WW53</accession>